<dbReference type="InterPro" id="IPR012910">
    <property type="entry name" value="Plug_dom"/>
</dbReference>
<dbReference type="InterPro" id="IPR037066">
    <property type="entry name" value="Plug_dom_sf"/>
</dbReference>
<dbReference type="Gene3D" id="2.40.170.20">
    <property type="entry name" value="TonB-dependent receptor, beta-barrel domain"/>
    <property type="match status" value="1"/>
</dbReference>
<proteinExistence type="inferred from homology"/>
<protein>
    <submittedName>
        <fullName evidence="10">TonB-dependent receptor</fullName>
    </submittedName>
</protein>
<keyword evidence="5" id="KW-0732">Signal</keyword>
<evidence type="ECO:0000256" key="7">
    <source>
        <dbReference type="ARBA" id="ARBA00023237"/>
    </source>
</evidence>
<dbReference type="Proteomes" id="UP001207228">
    <property type="component" value="Unassembled WGS sequence"/>
</dbReference>
<dbReference type="Pfam" id="PF07715">
    <property type="entry name" value="Plug"/>
    <property type="match status" value="1"/>
</dbReference>
<dbReference type="Gene3D" id="2.60.40.1120">
    <property type="entry name" value="Carboxypeptidase-like, regulatory domain"/>
    <property type="match status" value="1"/>
</dbReference>
<dbReference type="InterPro" id="IPR008969">
    <property type="entry name" value="CarboxyPept-like_regulatory"/>
</dbReference>
<dbReference type="SUPFAM" id="SSF49464">
    <property type="entry name" value="Carboxypeptidase regulatory domain-like"/>
    <property type="match status" value="1"/>
</dbReference>
<accession>A0ABT3RJZ6</accession>
<gene>
    <name evidence="10" type="ORF">OO017_19605</name>
</gene>
<reference evidence="10 11" key="1">
    <citation type="submission" date="2022-11" db="EMBL/GenBank/DDBJ databases">
        <title>The characterization of three novel Bacteroidetes species and genomic analysis of their roles in tidal elemental geochemical cycles.</title>
        <authorList>
            <person name="Ma K.-J."/>
        </authorList>
    </citation>
    <scope>NUCLEOTIDE SEQUENCE [LARGE SCALE GENOMIC DNA]</scope>
    <source>
        <strain evidence="10 11">M82</strain>
    </source>
</reference>
<name>A0ABT3RJZ6_9BACT</name>
<dbReference type="EMBL" id="JAPFQO010000017">
    <property type="protein sequence ID" value="MCX2742172.1"/>
    <property type="molecule type" value="Genomic_DNA"/>
</dbReference>
<evidence type="ECO:0000313" key="10">
    <source>
        <dbReference type="EMBL" id="MCX2742172.1"/>
    </source>
</evidence>
<dbReference type="SUPFAM" id="SSF56935">
    <property type="entry name" value="Porins"/>
    <property type="match status" value="1"/>
</dbReference>
<evidence type="ECO:0000256" key="6">
    <source>
        <dbReference type="ARBA" id="ARBA00023136"/>
    </source>
</evidence>
<dbReference type="RefSeq" id="WP_266054405.1">
    <property type="nucleotide sequence ID" value="NZ_JAPFQO010000017.1"/>
</dbReference>
<keyword evidence="10" id="KW-0675">Receptor</keyword>
<keyword evidence="7 8" id="KW-0998">Cell outer membrane</keyword>
<evidence type="ECO:0000259" key="9">
    <source>
        <dbReference type="Pfam" id="PF07715"/>
    </source>
</evidence>
<dbReference type="Pfam" id="PF13715">
    <property type="entry name" value="CarbopepD_reg_2"/>
    <property type="match status" value="1"/>
</dbReference>
<evidence type="ECO:0000256" key="8">
    <source>
        <dbReference type="PROSITE-ProRule" id="PRU01360"/>
    </source>
</evidence>
<organism evidence="10 11">
    <name type="scientific">Pontibacter anaerobius</name>
    <dbReference type="NCBI Taxonomy" id="2993940"/>
    <lineage>
        <taxon>Bacteria</taxon>
        <taxon>Pseudomonadati</taxon>
        <taxon>Bacteroidota</taxon>
        <taxon>Cytophagia</taxon>
        <taxon>Cytophagales</taxon>
        <taxon>Hymenobacteraceae</taxon>
        <taxon>Pontibacter</taxon>
    </lineage>
</organism>
<evidence type="ECO:0000256" key="1">
    <source>
        <dbReference type="ARBA" id="ARBA00004571"/>
    </source>
</evidence>
<keyword evidence="3 8" id="KW-1134">Transmembrane beta strand</keyword>
<feature type="domain" description="TonB-dependent receptor plug" evidence="9">
    <location>
        <begin position="119"/>
        <end position="225"/>
    </location>
</feature>
<sequence length="821" mass="91333">MKTVYLFLLLLGAVQTTLHGESGFTGQVVDKFGIAVPNATIYIESVNRGQISNSDGYFLITLKAGEYQVQVSAIGFATQILPVTVTDQVSDLGKIVLQHSNEVIDEIVISSSRIQEKITKAPATVDIITASQFENITGSPEELFALQKGVDFSRIGNFWGSISIRGFNSAFNQKMLILDDNRIAHVRIRTPVGPLSPFIKEDIEKVEIVLGPSSALYGPNSLNGVFYTVSKSPFKYKGTEAVIGAGSNIYYNLRLRHANAIKDKWAYKVTTEYLRGAEEKWTDSVYLASSTPGEFVGKAEVGVDRDVSFFKTLLGLYFKPRPNTEFGLNYALNLSNSISVGNAGRNNLKDWNNSSLQVTYKSPHWYGQFYRTWIKLDRSVNLLTRTTNYYTLINQSQSPEEALQNSLAGPQKASIEEDSYRNNAEVQGNYSWKNFDVVAGAQYQKEHAFSNNTYLLDGDGAIELEQFGLYGQISYKPEKTGLEFLLTARGDEHSLYGFNFLPKAGVLYTSKPGTLRLTYGEGYSTPTLINTHMSLGGGVVLGNSDGFTLSDGSKIDPIRPEKIKTLEVGYKTILLDRKLFLDTDAYYNWSKNMISPVFNIVPMGTSGGPVVTHRGNRPISDFTHGVAPGRLPAGAVINTNVNFGEVETYGFDIGLNYYFSNYYNLTLNYSYFDYRLDKNDMQNDGNQDGKVTDNDLSVNTPKHKISSAINVKYRKFYGTLFTRWVQKYDFFSGRNVSAATSPETIFNGTSVIEGQRVGTQWNYGQLGGFFLSMNGNYQLTKRFNLGAYINNLLGRGNYEFITTAPTETTFGAELKVTITKD</sequence>
<keyword evidence="2 8" id="KW-0813">Transport</keyword>
<evidence type="ECO:0000256" key="2">
    <source>
        <dbReference type="ARBA" id="ARBA00022448"/>
    </source>
</evidence>
<dbReference type="InterPro" id="IPR036942">
    <property type="entry name" value="Beta-barrel_TonB_sf"/>
</dbReference>
<keyword evidence="6 8" id="KW-0472">Membrane</keyword>
<dbReference type="PROSITE" id="PS52016">
    <property type="entry name" value="TONB_DEPENDENT_REC_3"/>
    <property type="match status" value="1"/>
</dbReference>
<evidence type="ECO:0000313" key="11">
    <source>
        <dbReference type="Proteomes" id="UP001207228"/>
    </source>
</evidence>
<dbReference type="Gene3D" id="2.170.130.10">
    <property type="entry name" value="TonB-dependent receptor, plug domain"/>
    <property type="match status" value="1"/>
</dbReference>
<evidence type="ECO:0000256" key="4">
    <source>
        <dbReference type="ARBA" id="ARBA00022692"/>
    </source>
</evidence>
<keyword evidence="11" id="KW-1185">Reference proteome</keyword>
<comment type="caution">
    <text evidence="10">The sequence shown here is derived from an EMBL/GenBank/DDBJ whole genome shotgun (WGS) entry which is preliminary data.</text>
</comment>
<keyword evidence="4 8" id="KW-0812">Transmembrane</keyword>
<comment type="subcellular location">
    <subcellularLocation>
        <location evidence="1 8">Cell outer membrane</location>
        <topology evidence="1 8">Multi-pass membrane protein</topology>
    </subcellularLocation>
</comment>
<dbReference type="PANTHER" id="PTHR30069:SF29">
    <property type="entry name" value="HEMOGLOBIN AND HEMOGLOBIN-HAPTOGLOBIN-BINDING PROTEIN 1-RELATED"/>
    <property type="match status" value="1"/>
</dbReference>
<evidence type="ECO:0000256" key="3">
    <source>
        <dbReference type="ARBA" id="ARBA00022452"/>
    </source>
</evidence>
<comment type="similarity">
    <text evidence="8">Belongs to the TonB-dependent receptor family.</text>
</comment>
<evidence type="ECO:0000256" key="5">
    <source>
        <dbReference type="ARBA" id="ARBA00022729"/>
    </source>
</evidence>
<dbReference type="InterPro" id="IPR039426">
    <property type="entry name" value="TonB-dep_rcpt-like"/>
</dbReference>
<dbReference type="PANTHER" id="PTHR30069">
    <property type="entry name" value="TONB-DEPENDENT OUTER MEMBRANE RECEPTOR"/>
    <property type="match status" value="1"/>
</dbReference>